<organism evidence="1 2">
    <name type="scientific">Candidatus Dojkabacteria bacterium</name>
    <dbReference type="NCBI Taxonomy" id="2099670"/>
    <lineage>
        <taxon>Bacteria</taxon>
        <taxon>Candidatus Dojkabacteria</taxon>
    </lineage>
</organism>
<proteinExistence type="predicted"/>
<accession>A0A955L655</accession>
<dbReference type="AlphaFoldDB" id="A0A955L655"/>
<name>A0A955L655_9BACT</name>
<sequence length="119" mass="14178">MNQNINIHDRIEQLLFIADSFLMMSEDLGNFYFAHRDQIVRDFEVLNSSEFMSMVIQQKLFFSEVLLIFKTLFEKSGNPVEISFEQLFKEASELERYKSEYIKIRIQYSKSGLKSSEIR</sequence>
<reference evidence="1" key="1">
    <citation type="submission" date="2020-04" db="EMBL/GenBank/DDBJ databases">
        <authorList>
            <person name="Zhang T."/>
        </authorList>
    </citation>
    <scope>NUCLEOTIDE SEQUENCE</scope>
    <source>
        <strain evidence="1">HKST-UBA14</strain>
    </source>
</reference>
<evidence type="ECO:0000313" key="2">
    <source>
        <dbReference type="Proteomes" id="UP000783287"/>
    </source>
</evidence>
<gene>
    <name evidence="1" type="ORF">KC909_04485</name>
</gene>
<evidence type="ECO:0000313" key="1">
    <source>
        <dbReference type="EMBL" id="MCA9383600.1"/>
    </source>
</evidence>
<dbReference type="Proteomes" id="UP000783287">
    <property type="component" value="Unassembled WGS sequence"/>
</dbReference>
<reference evidence="1" key="2">
    <citation type="journal article" date="2021" name="Microbiome">
        <title>Successional dynamics and alternative stable states in a saline activated sludge microbial community over 9 years.</title>
        <authorList>
            <person name="Wang Y."/>
            <person name="Ye J."/>
            <person name="Ju F."/>
            <person name="Liu L."/>
            <person name="Boyd J.A."/>
            <person name="Deng Y."/>
            <person name="Parks D.H."/>
            <person name="Jiang X."/>
            <person name="Yin X."/>
            <person name="Woodcroft B.J."/>
            <person name="Tyson G.W."/>
            <person name="Hugenholtz P."/>
            <person name="Polz M.F."/>
            <person name="Zhang T."/>
        </authorList>
    </citation>
    <scope>NUCLEOTIDE SEQUENCE</scope>
    <source>
        <strain evidence="1">HKST-UBA14</strain>
    </source>
</reference>
<comment type="caution">
    <text evidence="1">The sequence shown here is derived from an EMBL/GenBank/DDBJ whole genome shotgun (WGS) entry which is preliminary data.</text>
</comment>
<protein>
    <submittedName>
        <fullName evidence="1">Uncharacterized protein</fullName>
    </submittedName>
</protein>
<dbReference type="EMBL" id="JAGQLK010000097">
    <property type="protein sequence ID" value="MCA9383600.1"/>
    <property type="molecule type" value="Genomic_DNA"/>
</dbReference>